<dbReference type="Proteomes" id="UP000709295">
    <property type="component" value="Unassembled WGS sequence"/>
</dbReference>
<evidence type="ECO:0000259" key="1">
    <source>
        <dbReference type="Pfam" id="PF21056"/>
    </source>
</evidence>
<accession>A0A8J5IJH0</accession>
<dbReference type="Pfam" id="PF21056">
    <property type="entry name" value="ZSWIM1-3_RNaseH-like"/>
    <property type="match status" value="1"/>
</dbReference>
<dbReference type="InterPro" id="IPR052579">
    <property type="entry name" value="Zinc_finger_SWIM"/>
</dbReference>
<reference evidence="2" key="1">
    <citation type="submission" date="2021-01" db="EMBL/GenBank/DDBJ databases">
        <title>Phytophthora aleatoria, a newly-described species from Pinus radiata is distinct from Phytophthora cactorum isolates based on comparative genomics.</title>
        <authorList>
            <person name="Mcdougal R."/>
            <person name="Panda P."/>
            <person name="Williams N."/>
            <person name="Studholme D.J."/>
        </authorList>
    </citation>
    <scope>NUCLEOTIDE SEQUENCE</scope>
    <source>
        <strain evidence="2">NZFS 4037</strain>
    </source>
</reference>
<name>A0A8J5IJH0_9STRA</name>
<evidence type="ECO:0000313" key="3">
    <source>
        <dbReference type="Proteomes" id="UP000709295"/>
    </source>
</evidence>
<dbReference type="InterPro" id="IPR048324">
    <property type="entry name" value="ZSWIM1-3_RNaseH-like"/>
</dbReference>
<sequence>MRLRAQYMQHWNSEWRIQVKNAFYGHCHQVSEEVYQSDPSIRQVPSDSPIMSDVELMVASGSKASRIYDYIRANSPNYVQLTDVYNMIARIQKTGASLSDEDQETELLVKFDLPAPGNVSAVDEDAHGHTAVVSISSDHMCKRYKRFPVILLVDCTHKTNRFGTCFIFFSPCFDHVYEHVSVCFAMLPWFYHVLIYVFDGRYNYQLCTLMVMDQFGNRQAV</sequence>
<gene>
    <name evidence="2" type="ORF">JG688_00014660</name>
</gene>
<proteinExistence type="predicted"/>
<keyword evidence="3" id="KW-1185">Reference proteome</keyword>
<dbReference type="PANTHER" id="PTHR31569:SF4">
    <property type="entry name" value="SWIM-TYPE DOMAIN-CONTAINING PROTEIN"/>
    <property type="match status" value="1"/>
</dbReference>
<dbReference type="PANTHER" id="PTHR31569">
    <property type="entry name" value="SWIM-TYPE DOMAIN-CONTAINING PROTEIN"/>
    <property type="match status" value="1"/>
</dbReference>
<evidence type="ECO:0000313" key="2">
    <source>
        <dbReference type="EMBL" id="KAG6949363.1"/>
    </source>
</evidence>
<protein>
    <recommendedName>
        <fullName evidence="1">ZSWIM1/3 RNaseH-like domain-containing protein</fullName>
    </recommendedName>
</protein>
<organism evidence="2 3">
    <name type="scientific">Phytophthora aleatoria</name>
    <dbReference type="NCBI Taxonomy" id="2496075"/>
    <lineage>
        <taxon>Eukaryota</taxon>
        <taxon>Sar</taxon>
        <taxon>Stramenopiles</taxon>
        <taxon>Oomycota</taxon>
        <taxon>Peronosporomycetes</taxon>
        <taxon>Peronosporales</taxon>
        <taxon>Peronosporaceae</taxon>
        <taxon>Phytophthora</taxon>
    </lineage>
</organism>
<feature type="domain" description="ZSWIM1/3 RNaseH-like" evidence="1">
    <location>
        <begin position="115"/>
        <end position="164"/>
    </location>
</feature>
<comment type="caution">
    <text evidence="2">The sequence shown here is derived from an EMBL/GenBank/DDBJ whole genome shotgun (WGS) entry which is preliminary data.</text>
</comment>
<dbReference type="AlphaFoldDB" id="A0A8J5IJH0"/>
<dbReference type="EMBL" id="JAENGY010001436">
    <property type="protein sequence ID" value="KAG6949363.1"/>
    <property type="molecule type" value="Genomic_DNA"/>
</dbReference>